<dbReference type="Pfam" id="PF05890">
    <property type="entry name" value="Ebp2"/>
    <property type="match status" value="1"/>
</dbReference>
<evidence type="ECO:0000256" key="5">
    <source>
        <dbReference type="ARBA" id="ARBA00023242"/>
    </source>
</evidence>
<dbReference type="EMBL" id="JBDFQZ010000007">
    <property type="protein sequence ID" value="KAK9705761.1"/>
    <property type="molecule type" value="Genomic_DNA"/>
</dbReference>
<dbReference type="GO" id="GO:0030687">
    <property type="term" value="C:preribosome, large subunit precursor"/>
    <property type="evidence" value="ECO:0007669"/>
    <property type="project" value="TreeGrafter"/>
</dbReference>
<reference evidence="7" key="1">
    <citation type="submission" date="2024-03" db="EMBL/GenBank/DDBJ databases">
        <title>WGS assembly of Saponaria officinalis var. Norfolk2.</title>
        <authorList>
            <person name="Jenkins J."/>
            <person name="Shu S."/>
            <person name="Grimwood J."/>
            <person name="Barry K."/>
            <person name="Goodstein D."/>
            <person name="Schmutz J."/>
            <person name="Leebens-Mack J."/>
            <person name="Osbourn A."/>
        </authorList>
    </citation>
    <scope>NUCLEOTIDE SEQUENCE [LARGE SCALE GENOMIC DNA]</scope>
    <source>
        <strain evidence="7">JIC</strain>
    </source>
</reference>
<keyword evidence="5" id="KW-0539">Nucleus</keyword>
<evidence type="ECO:0000313" key="8">
    <source>
        <dbReference type="Proteomes" id="UP001443914"/>
    </source>
</evidence>
<feature type="region of interest" description="Disordered" evidence="6">
    <location>
        <begin position="1"/>
        <end position="49"/>
    </location>
</feature>
<name>A0AAW1JSZ7_SAPOF</name>
<evidence type="ECO:0000256" key="4">
    <source>
        <dbReference type="ARBA" id="ARBA00023054"/>
    </source>
</evidence>
<dbReference type="GO" id="GO:0005730">
    <property type="term" value="C:nucleolus"/>
    <property type="evidence" value="ECO:0007669"/>
    <property type="project" value="UniProtKB-SubCell"/>
</dbReference>
<dbReference type="GO" id="GO:0034399">
    <property type="term" value="C:nuclear periphery"/>
    <property type="evidence" value="ECO:0007669"/>
    <property type="project" value="TreeGrafter"/>
</dbReference>
<dbReference type="GO" id="GO:0006364">
    <property type="term" value="P:rRNA processing"/>
    <property type="evidence" value="ECO:0007669"/>
    <property type="project" value="TreeGrafter"/>
</dbReference>
<comment type="caution">
    <text evidence="7">The sequence shown here is derived from an EMBL/GenBank/DDBJ whole genome shotgun (WGS) entry which is preliminary data.</text>
</comment>
<evidence type="ECO:0000256" key="3">
    <source>
        <dbReference type="ARBA" id="ARBA00022517"/>
    </source>
</evidence>
<comment type="subcellular location">
    <subcellularLocation>
        <location evidence="1">Nucleus</location>
        <location evidence="1">Nucleolus</location>
    </subcellularLocation>
</comment>
<feature type="compositionally biased region" description="Basic and acidic residues" evidence="6">
    <location>
        <begin position="248"/>
        <end position="258"/>
    </location>
</feature>
<dbReference type="Proteomes" id="UP001443914">
    <property type="component" value="Unassembled WGS sequence"/>
</dbReference>
<accession>A0AAW1JSZ7</accession>
<evidence type="ECO:0000256" key="6">
    <source>
        <dbReference type="SAM" id="MobiDB-lite"/>
    </source>
</evidence>
<feature type="compositionally biased region" description="Basic and acidic residues" evidence="6">
    <location>
        <begin position="151"/>
        <end position="192"/>
    </location>
</feature>
<protein>
    <recommendedName>
        <fullName evidence="9">rRNA processing protein EBP2</fullName>
    </recommendedName>
</protein>
<evidence type="ECO:0000313" key="7">
    <source>
        <dbReference type="EMBL" id="KAK9705761.1"/>
    </source>
</evidence>
<feature type="compositionally biased region" description="Basic and acidic residues" evidence="6">
    <location>
        <begin position="199"/>
        <end position="210"/>
    </location>
</feature>
<organism evidence="7 8">
    <name type="scientific">Saponaria officinalis</name>
    <name type="common">Common soapwort</name>
    <name type="synonym">Lychnis saponaria</name>
    <dbReference type="NCBI Taxonomy" id="3572"/>
    <lineage>
        <taxon>Eukaryota</taxon>
        <taxon>Viridiplantae</taxon>
        <taxon>Streptophyta</taxon>
        <taxon>Embryophyta</taxon>
        <taxon>Tracheophyta</taxon>
        <taxon>Spermatophyta</taxon>
        <taxon>Magnoliopsida</taxon>
        <taxon>eudicotyledons</taxon>
        <taxon>Gunneridae</taxon>
        <taxon>Pentapetalae</taxon>
        <taxon>Caryophyllales</taxon>
        <taxon>Caryophyllaceae</taxon>
        <taxon>Caryophylleae</taxon>
        <taxon>Saponaria</taxon>
    </lineage>
</organism>
<dbReference type="InterPro" id="IPR008610">
    <property type="entry name" value="Ebp2"/>
</dbReference>
<keyword evidence="8" id="KW-1185">Reference proteome</keyword>
<dbReference type="PANTHER" id="PTHR13028:SF0">
    <property type="entry name" value="RRNA-PROCESSING PROTEIN EBP2-RELATED"/>
    <property type="match status" value="1"/>
</dbReference>
<keyword evidence="3" id="KW-0690">Ribosome biogenesis</keyword>
<comment type="similarity">
    <text evidence="2">Belongs to the EBP2 family.</text>
</comment>
<feature type="compositionally biased region" description="Polar residues" evidence="6">
    <location>
        <begin position="270"/>
        <end position="288"/>
    </location>
</feature>
<evidence type="ECO:0008006" key="9">
    <source>
        <dbReference type="Google" id="ProtNLM"/>
    </source>
</evidence>
<dbReference type="AlphaFoldDB" id="A0AAW1JSZ7"/>
<feature type="compositionally biased region" description="Acidic residues" evidence="6">
    <location>
        <begin position="12"/>
        <end position="41"/>
    </location>
</feature>
<evidence type="ECO:0000256" key="1">
    <source>
        <dbReference type="ARBA" id="ARBA00004604"/>
    </source>
</evidence>
<proteinExistence type="inferred from homology"/>
<dbReference type="PANTHER" id="PTHR13028">
    <property type="entry name" value="RRNA PROCESSING PROTEIN EBNA1-BINDING PROTEIN-RELATED"/>
    <property type="match status" value="1"/>
</dbReference>
<feature type="region of interest" description="Disordered" evidence="6">
    <location>
        <begin position="151"/>
        <end position="296"/>
    </location>
</feature>
<dbReference type="GO" id="GO:0042273">
    <property type="term" value="P:ribosomal large subunit biogenesis"/>
    <property type="evidence" value="ECO:0007669"/>
    <property type="project" value="TreeGrafter"/>
</dbReference>
<keyword evidence="4" id="KW-0175">Coiled coil</keyword>
<sequence>MVVLRRQSPSVDADEMEDDELDTMGDVSESDVESDSDEEDGDVKLSEPSKTAIYNKDGILEKLNEIRWPEDVEWIHTLAIDIDLDQEVDVNDDLARETAIYTQALHGTREAYAKLESRGQPYLRPSDYYAEMVKSDTHMEKVKKKLLVEKKELEEQEQRRKDRENKRFAKQVQAEKQKERSKDKKEQIESVKKWRKQREKSGFADNKDEMGLSFEDGSAFNKKGKKPTGVSPGDRSGGKGRFGMKGKKGSDKNKKDSKFGFGGRKGMKKQNTAETTSDLRGFNSNSQSGRKKRRVS</sequence>
<evidence type="ECO:0000256" key="2">
    <source>
        <dbReference type="ARBA" id="ARBA00007336"/>
    </source>
</evidence>
<gene>
    <name evidence="7" type="ORF">RND81_07G079800</name>
</gene>